<keyword evidence="7 12" id="KW-0418">Kinase</keyword>
<evidence type="ECO:0000256" key="7">
    <source>
        <dbReference type="ARBA" id="ARBA00022777"/>
    </source>
</evidence>
<keyword evidence="5" id="KW-0808">Transferase</keyword>
<feature type="domain" description="Pyridoxamine kinase/Phosphomethylpyrimidine kinase" evidence="11">
    <location>
        <begin position="17"/>
        <end position="263"/>
    </location>
</feature>
<evidence type="ECO:0000256" key="4">
    <source>
        <dbReference type="ARBA" id="ARBA00004769"/>
    </source>
</evidence>
<dbReference type="CDD" id="cd01169">
    <property type="entry name" value="HMPP_kinase"/>
    <property type="match status" value="1"/>
</dbReference>
<evidence type="ECO:0000256" key="2">
    <source>
        <dbReference type="ARBA" id="ARBA00000565"/>
    </source>
</evidence>
<feature type="domain" description="Thiaminase-2/PQQC" evidence="10">
    <location>
        <begin position="293"/>
        <end position="472"/>
    </location>
</feature>
<dbReference type="FunFam" id="3.40.1190.20:FF:000003">
    <property type="entry name" value="Phosphomethylpyrimidine kinase ThiD"/>
    <property type="match status" value="1"/>
</dbReference>
<dbReference type="GO" id="GO:0009228">
    <property type="term" value="P:thiamine biosynthetic process"/>
    <property type="evidence" value="ECO:0007669"/>
    <property type="project" value="UniProtKB-KW"/>
</dbReference>
<sequence length="480" mass="50994">MSTANRPPRVLAIAGSDPSGGAGIQADLKSIAAFQGYGMAAITTLTAQNTHGVTAVHAPPADFLTAQLTALDADITIDAVKIGMLHSVDIIMAVEAWLARVAPPVVVLDPVMVATSGDRLLDASAEDALVHLAQRAHLVTPNLDELAVMVREPVATTWSTAREQGRRLAELLDTTILVKGGHLVGAAAPDAIVTPHAVIDVPGQRVTTRNTHGTGCSLSSAIATLRASGLSWPDALAEVKAWMADALTASSLLQVGSGHGPIDHAHRMRSTGEWARGAWVDCASLVTRITELPFVSGLGTGSLDGDAFRRYLAQDVHYLEGYAEVLAAIAESAPDPTTRAFWLASCEAAQAEINRLHAQVLGDADETPAAVTVEYLSHLRRAVESGSYARAVSAVLPCYTLYSDLGVRWRAVSRDNHPYASWLDLYGEAAFVRTAAQAERLASVAADSVDRAERLLMSAAYRTSMHFEWRFFAETPLMPA</sequence>
<comment type="catalytic activity">
    <reaction evidence="1">
        <text>4-amino-5-hydroxymethyl-2-methylpyrimidine + ATP = 4-amino-2-methyl-5-(phosphooxymethyl)pyrimidine + ADP + H(+)</text>
        <dbReference type="Rhea" id="RHEA:23096"/>
        <dbReference type="ChEBI" id="CHEBI:15378"/>
        <dbReference type="ChEBI" id="CHEBI:16892"/>
        <dbReference type="ChEBI" id="CHEBI:30616"/>
        <dbReference type="ChEBI" id="CHEBI:58354"/>
        <dbReference type="ChEBI" id="CHEBI:456216"/>
        <dbReference type="EC" id="2.7.1.49"/>
    </reaction>
</comment>
<dbReference type="Proteomes" id="UP000293519">
    <property type="component" value="Unassembled WGS sequence"/>
</dbReference>
<keyword evidence="9" id="KW-0784">Thiamine biosynthesis</keyword>
<dbReference type="Pfam" id="PF08543">
    <property type="entry name" value="Phos_pyr_kin"/>
    <property type="match status" value="1"/>
</dbReference>
<keyword evidence="6" id="KW-0547">Nucleotide-binding</keyword>
<dbReference type="GO" id="GO:0008902">
    <property type="term" value="F:hydroxymethylpyrimidine kinase activity"/>
    <property type="evidence" value="ECO:0007669"/>
    <property type="project" value="UniProtKB-EC"/>
</dbReference>
<protein>
    <submittedName>
        <fullName evidence="12">Hydroxymethylpyrimidine/phosphomethylpyrimidine kinase</fullName>
    </submittedName>
</protein>
<dbReference type="OrthoDB" id="34166at2"/>
<comment type="catalytic activity">
    <reaction evidence="2">
        <text>4-amino-2-methyl-5-(phosphooxymethyl)pyrimidine + ATP = 4-amino-2-methyl-5-(diphosphooxymethyl)pyrimidine + ADP</text>
        <dbReference type="Rhea" id="RHEA:19893"/>
        <dbReference type="ChEBI" id="CHEBI:30616"/>
        <dbReference type="ChEBI" id="CHEBI:57841"/>
        <dbReference type="ChEBI" id="CHEBI:58354"/>
        <dbReference type="ChEBI" id="CHEBI:456216"/>
        <dbReference type="EC" id="2.7.4.7"/>
    </reaction>
</comment>
<dbReference type="InterPro" id="IPR016084">
    <property type="entry name" value="Haem_Oase-like_multi-hlx"/>
</dbReference>
<dbReference type="NCBIfam" id="TIGR00097">
    <property type="entry name" value="HMP-P_kinase"/>
    <property type="match status" value="1"/>
</dbReference>
<gene>
    <name evidence="12" type="ORF">EV141_0159</name>
</gene>
<dbReference type="SUPFAM" id="SSF48613">
    <property type="entry name" value="Heme oxygenase-like"/>
    <property type="match status" value="1"/>
</dbReference>
<dbReference type="PANTHER" id="PTHR20858:SF17">
    <property type="entry name" value="HYDROXYMETHYLPYRIMIDINE_PHOSPHOMETHYLPYRIMIDINE KINASE THI20-RELATED"/>
    <property type="match status" value="1"/>
</dbReference>
<dbReference type="GO" id="GO:0005829">
    <property type="term" value="C:cytosol"/>
    <property type="evidence" value="ECO:0007669"/>
    <property type="project" value="TreeGrafter"/>
</dbReference>
<reference evidence="12 13" key="1">
    <citation type="journal article" date="2015" name="Stand. Genomic Sci.">
        <title>Genomic Encyclopedia of Bacterial and Archaeal Type Strains, Phase III: the genomes of soil and plant-associated and newly described type strains.</title>
        <authorList>
            <person name="Whitman W.B."/>
            <person name="Woyke T."/>
            <person name="Klenk H.P."/>
            <person name="Zhou Y."/>
            <person name="Lilburn T.G."/>
            <person name="Beck B.J."/>
            <person name="De Vos P."/>
            <person name="Vandamme P."/>
            <person name="Eisen J.A."/>
            <person name="Garrity G."/>
            <person name="Hugenholtz P."/>
            <person name="Kyrpides N.C."/>
        </authorList>
    </citation>
    <scope>NUCLEOTIDE SEQUENCE [LARGE SCALE GENOMIC DNA]</scope>
    <source>
        <strain evidence="12 13">CV2</strain>
    </source>
</reference>
<dbReference type="GO" id="GO:0009229">
    <property type="term" value="P:thiamine diphosphate biosynthetic process"/>
    <property type="evidence" value="ECO:0007669"/>
    <property type="project" value="UniProtKB-UniPathway"/>
</dbReference>
<evidence type="ECO:0000259" key="10">
    <source>
        <dbReference type="Pfam" id="PF03070"/>
    </source>
</evidence>
<dbReference type="InterPro" id="IPR029056">
    <property type="entry name" value="Ribokinase-like"/>
</dbReference>
<dbReference type="Pfam" id="PF03070">
    <property type="entry name" value="TENA_THI-4"/>
    <property type="match status" value="1"/>
</dbReference>
<accession>A0A4Q7LV29</accession>
<dbReference type="InterPro" id="IPR004305">
    <property type="entry name" value="Thiaminase-2/PQQC"/>
</dbReference>
<proteinExistence type="predicted"/>
<evidence type="ECO:0000256" key="3">
    <source>
        <dbReference type="ARBA" id="ARBA00003848"/>
    </source>
</evidence>
<dbReference type="CDD" id="cd19365">
    <property type="entry name" value="TenA_C-like"/>
    <property type="match status" value="1"/>
</dbReference>
<evidence type="ECO:0000256" key="5">
    <source>
        <dbReference type="ARBA" id="ARBA00022679"/>
    </source>
</evidence>
<dbReference type="GO" id="GO:0008972">
    <property type="term" value="F:phosphomethylpyrimidine kinase activity"/>
    <property type="evidence" value="ECO:0007669"/>
    <property type="project" value="UniProtKB-EC"/>
</dbReference>
<evidence type="ECO:0000313" key="13">
    <source>
        <dbReference type="Proteomes" id="UP000293519"/>
    </source>
</evidence>
<evidence type="ECO:0000256" key="1">
    <source>
        <dbReference type="ARBA" id="ARBA00000151"/>
    </source>
</evidence>
<dbReference type="RefSeq" id="WP_130484081.1">
    <property type="nucleotide sequence ID" value="NZ_SGWW01000001.1"/>
</dbReference>
<comment type="caution">
    <text evidence="12">The sequence shown here is derived from an EMBL/GenBank/DDBJ whole genome shotgun (WGS) entry which is preliminary data.</text>
</comment>
<comment type="function">
    <text evidence="3">Catalyzes the phosphorylation of hydroxymethylpyrimidine phosphate (HMP-P) to HMP-PP, and of HMP to HMP-P.</text>
</comment>
<comment type="pathway">
    <text evidence="4">Cofactor biosynthesis; thiamine diphosphate biosynthesis; 4-amino-2-methyl-5-diphosphomethylpyrimidine from 5-amino-1-(5-phospho-D-ribosyl)imidazole: step 3/3.</text>
</comment>
<evidence type="ECO:0000313" key="12">
    <source>
        <dbReference type="EMBL" id="RZS58946.1"/>
    </source>
</evidence>
<dbReference type="PANTHER" id="PTHR20858">
    <property type="entry name" value="PHOSPHOMETHYLPYRIMIDINE KINASE"/>
    <property type="match status" value="1"/>
</dbReference>
<evidence type="ECO:0000259" key="11">
    <source>
        <dbReference type="Pfam" id="PF08543"/>
    </source>
</evidence>
<keyword evidence="13" id="KW-1185">Reference proteome</keyword>
<dbReference type="GO" id="GO:0005524">
    <property type="term" value="F:ATP binding"/>
    <property type="evidence" value="ECO:0007669"/>
    <property type="project" value="UniProtKB-KW"/>
</dbReference>
<dbReference type="InterPro" id="IPR004399">
    <property type="entry name" value="HMP/HMP-P_kinase_dom"/>
</dbReference>
<dbReference type="AlphaFoldDB" id="A0A4Q7LV29"/>
<dbReference type="EMBL" id="SGWW01000001">
    <property type="protein sequence ID" value="RZS58946.1"/>
    <property type="molecule type" value="Genomic_DNA"/>
</dbReference>
<dbReference type="UniPathway" id="UPA00060">
    <property type="reaction ID" value="UER00138"/>
</dbReference>
<dbReference type="InterPro" id="IPR013749">
    <property type="entry name" value="PM/HMP-P_kinase-1"/>
</dbReference>
<name>A0A4Q7LV29_9MICO</name>
<dbReference type="Gene3D" id="3.40.1190.20">
    <property type="match status" value="1"/>
</dbReference>
<evidence type="ECO:0000256" key="6">
    <source>
        <dbReference type="ARBA" id="ARBA00022741"/>
    </source>
</evidence>
<organism evidence="12 13">
    <name type="scientific">Microcella putealis</name>
    <dbReference type="NCBI Taxonomy" id="337005"/>
    <lineage>
        <taxon>Bacteria</taxon>
        <taxon>Bacillati</taxon>
        <taxon>Actinomycetota</taxon>
        <taxon>Actinomycetes</taxon>
        <taxon>Micrococcales</taxon>
        <taxon>Microbacteriaceae</taxon>
        <taxon>Microcella</taxon>
    </lineage>
</organism>
<evidence type="ECO:0000256" key="9">
    <source>
        <dbReference type="ARBA" id="ARBA00022977"/>
    </source>
</evidence>
<evidence type="ECO:0000256" key="8">
    <source>
        <dbReference type="ARBA" id="ARBA00022840"/>
    </source>
</evidence>
<dbReference type="Gene3D" id="1.20.910.10">
    <property type="entry name" value="Heme oxygenase-like"/>
    <property type="match status" value="1"/>
</dbReference>
<keyword evidence="8" id="KW-0067">ATP-binding</keyword>
<dbReference type="SUPFAM" id="SSF53613">
    <property type="entry name" value="Ribokinase-like"/>
    <property type="match status" value="1"/>
</dbReference>